<dbReference type="PRINTS" id="PR00024">
    <property type="entry name" value="HOMEOBOX"/>
</dbReference>
<feature type="region of interest" description="Disordered" evidence="9">
    <location>
        <begin position="1"/>
        <end position="165"/>
    </location>
</feature>
<proteinExistence type="inferred from homology"/>
<reference evidence="12" key="3">
    <citation type="submission" date="2020-05" db="UniProtKB">
        <authorList>
            <consortium name="EnsemblMetazoa"/>
        </authorList>
    </citation>
    <scope>IDENTIFICATION</scope>
    <source>
        <strain evidence="12">USDA</strain>
    </source>
</reference>
<dbReference type="Pfam" id="PF10525">
    <property type="entry name" value="Engrail_1_C_sig"/>
    <property type="match status" value="1"/>
</dbReference>
<keyword evidence="2" id="KW-0217">Developmental protein</keyword>
<dbReference type="GO" id="GO:0005634">
    <property type="term" value="C:nucleus"/>
    <property type="evidence" value="ECO:0007669"/>
    <property type="project" value="UniProtKB-SubCell"/>
</dbReference>
<dbReference type="eggNOG" id="KOG0493">
    <property type="taxonomic scope" value="Eukaryota"/>
</dbReference>
<dbReference type="Proteomes" id="UP000009046">
    <property type="component" value="Unassembled WGS sequence"/>
</dbReference>
<keyword evidence="5 6" id="KW-0539">Nucleus</keyword>
<dbReference type="EMBL" id="AAZO01000367">
    <property type="status" value="NOT_ANNOTATED_CDS"/>
    <property type="molecule type" value="Genomic_DNA"/>
</dbReference>
<evidence type="ECO:0000256" key="6">
    <source>
        <dbReference type="PROSITE-ProRule" id="PRU00108"/>
    </source>
</evidence>
<comment type="subcellular location">
    <subcellularLocation>
        <location evidence="1 6 7">Nucleus</location>
    </subcellularLocation>
</comment>
<gene>
    <name evidence="12" type="primary">8232263</name>
    <name evidence="11" type="ORF">Phum_PHUM030340</name>
</gene>
<dbReference type="VEuPathDB" id="VectorBase:PHUM030340"/>
<dbReference type="InterPro" id="IPR000047">
    <property type="entry name" value="HTH_motif"/>
</dbReference>
<reference evidence="11" key="1">
    <citation type="submission" date="2007-04" db="EMBL/GenBank/DDBJ databases">
        <title>Annotation of Pediculus humanus corporis strain USDA.</title>
        <authorList>
            <person name="Kirkness E."/>
            <person name="Hannick L."/>
            <person name="Hass B."/>
            <person name="Bruggner R."/>
            <person name="Lawson D."/>
            <person name="Bidwell S."/>
            <person name="Joardar V."/>
            <person name="Caler E."/>
            <person name="Walenz B."/>
            <person name="Inman J."/>
            <person name="Schobel S."/>
            <person name="Galinsky K."/>
            <person name="Amedeo P."/>
            <person name="Strausberg R."/>
        </authorList>
    </citation>
    <scope>NUCLEOTIDE SEQUENCE</scope>
    <source>
        <strain evidence="11">USDA</strain>
    </source>
</reference>
<dbReference type="PRINTS" id="PR00031">
    <property type="entry name" value="HTHREPRESSR"/>
</dbReference>
<feature type="DNA-binding region" description="Homeobox" evidence="6">
    <location>
        <begin position="375"/>
        <end position="434"/>
    </location>
</feature>
<comment type="similarity">
    <text evidence="8">Belongs to the Engrailed homeobox family.</text>
</comment>
<feature type="region of interest" description="Disordered" evidence="9">
    <location>
        <begin position="346"/>
        <end position="385"/>
    </location>
</feature>
<dbReference type="AlphaFoldDB" id="E0VA84"/>
<dbReference type="STRING" id="121224.E0VA84"/>
<dbReference type="PROSITE" id="PS00033">
    <property type="entry name" value="ENGRAILED"/>
    <property type="match status" value="1"/>
</dbReference>
<keyword evidence="13" id="KW-1185">Reference proteome</keyword>
<dbReference type="KEGG" id="phu:Phum_PHUM030340"/>
<feature type="compositionally biased region" description="Basic and acidic residues" evidence="9">
    <location>
        <begin position="56"/>
        <end position="67"/>
    </location>
</feature>
<evidence type="ECO:0000313" key="13">
    <source>
        <dbReference type="Proteomes" id="UP000009046"/>
    </source>
</evidence>
<evidence type="ECO:0000256" key="5">
    <source>
        <dbReference type="ARBA" id="ARBA00023242"/>
    </source>
</evidence>
<dbReference type="InterPro" id="IPR020479">
    <property type="entry name" value="HD_metazoa"/>
</dbReference>
<feature type="compositionally biased region" description="Polar residues" evidence="9">
    <location>
        <begin position="38"/>
        <end position="53"/>
    </location>
</feature>
<feature type="compositionally biased region" description="Polar residues" evidence="9">
    <location>
        <begin position="102"/>
        <end position="152"/>
    </location>
</feature>
<dbReference type="InterPro" id="IPR000747">
    <property type="entry name" value="HD_engrailed"/>
</dbReference>
<dbReference type="SUPFAM" id="SSF46689">
    <property type="entry name" value="Homeodomain-like"/>
    <property type="match status" value="1"/>
</dbReference>
<evidence type="ECO:0000256" key="2">
    <source>
        <dbReference type="ARBA" id="ARBA00022473"/>
    </source>
</evidence>
<accession>E0VA84</accession>
<dbReference type="Gene3D" id="1.10.10.60">
    <property type="entry name" value="Homeodomain-like"/>
    <property type="match status" value="1"/>
</dbReference>
<dbReference type="InterPro" id="IPR009057">
    <property type="entry name" value="Homeodomain-like_sf"/>
</dbReference>
<dbReference type="InterPro" id="IPR050720">
    <property type="entry name" value="Engrailed_Homeobox_TFs"/>
</dbReference>
<sequence length="471" mass="53083">MSPVLNCIPSSPPSDQDNYPKVGSIPSDRSHRSPLEVSPTSQTNGDLTESENSCCDDVRTETEDLKRSNITNNNNNNNIPINYKKSPSPNKNFTFETPIRPWNSSPSYRNVDRGQSVSPSNSSQRLSPCPRNSLSPDASSENSRIPSQASSEATHDAAVLPPDNFRSPKMCSTELPYDVPFPFHDNRLSSADSFRFPNSYICDPLNPYFGLGNHPLNPFQPPPNFLAHPFLGTTDPKLLLNNSGFGLISQQLHNLNGFPPNVNNKLPPADLHRMSTVQQLQFIQNHLQSLPTFLQPSSPYTKLTESKNQLSMLIQARKQPKNSDSDAENVKKDIFPFSDVRKIEEEEVSTEETREISITSPRTRRSKNKDKNSDEKRPRTAFSGDQLSRLKHEFAENRYLTERRRQDLARELGLNEAQIKIWFQNKRAKMKKARGEKNPLALQLMAQGLYNHSTIPLTKEEEEAAAAELSD</sequence>
<dbReference type="CDD" id="cd00086">
    <property type="entry name" value="homeodomain"/>
    <property type="match status" value="1"/>
</dbReference>
<dbReference type="InterPro" id="IPR017970">
    <property type="entry name" value="Homeobox_CS"/>
</dbReference>
<evidence type="ECO:0000256" key="9">
    <source>
        <dbReference type="SAM" id="MobiDB-lite"/>
    </source>
</evidence>
<dbReference type="InterPro" id="IPR001356">
    <property type="entry name" value="HD"/>
</dbReference>
<feature type="compositionally biased region" description="Low complexity" evidence="9">
    <location>
        <begin position="69"/>
        <end position="82"/>
    </location>
</feature>
<dbReference type="GO" id="GO:0030182">
    <property type="term" value="P:neuron differentiation"/>
    <property type="evidence" value="ECO:0007669"/>
    <property type="project" value="TreeGrafter"/>
</dbReference>
<dbReference type="PANTHER" id="PTHR24341">
    <property type="entry name" value="HOMEOBOX PROTEIN ENGRAILED"/>
    <property type="match status" value="1"/>
</dbReference>
<dbReference type="GeneID" id="8232263"/>
<dbReference type="InParanoid" id="E0VA84"/>
<dbReference type="InterPro" id="IPR019549">
    <property type="entry name" value="Homeobox-engrailed_C-terminal"/>
</dbReference>
<dbReference type="GO" id="GO:0000978">
    <property type="term" value="F:RNA polymerase II cis-regulatory region sequence-specific DNA binding"/>
    <property type="evidence" value="ECO:0007669"/>
    <property type="project" value="TreeGrafter"/>
</dbReference>
<dbReference type="EMBL" id="AAZO01000365">
    <property type="status" value="NOT_ANNOTATED_CDS"/>
    <property type="molecule type" value="Genomic_DNA"/>
</dbReference>
<dbReference type="GO" id="GO:0000981">
    <property type="term" value="F:DNA-binding transcription factor activity, RNA polymerase II-specific"/>
    <property type="evidence" value="ECO:0007669"/>
    <property type="project" value="InterPro"/>
</dbReference>
<dbReference type="PANTHER" id="PTHR24341:SF6">
    <property type="entry name" value="HOMEOBOX PROTEIN INVECTED"/>
    <property type="match status" value="1"/>
</dbReference>
<dbReference type="PROSITE" id="PS00027">
    <property type="entry name" value="HOMEOBOX_1"/>
    <property type="match status" value="1"/>
</dbReference>
<dbReference type="OrthoDB" id="6159439at2759"/>
<dbReference type="HOGENOM" id="CLU_580485_0_0_1"/>
<keyword evidence="4 6" id="KW-0371">Homeobox</keyword>
<dbReference type="EMBL" id="AAZO01000363">
    <property type="status" value="NOT_ANNOTATED_CDS"/>
    <property type="molecule type" value="Genomic_DNA"/>
</dbReference>
<dbReference type="Pfam" id="PF00046">
    <property type="entry name" value="Homeodomain"/>
    <property type="match status" value="1"/>
</dbReference>
<dbReference type="InterPro" id="IPR019737">
    <property type="entry name" value="Homeobox-engrailed_CS"/>
</dbReference>
<dbReference type="EMBL" id="DS235005">
    <property type="protein sequence ID" value="EEB10290.1"/>
    <property type="molecule type" value="Genomic_DNA"/>
</dbReference>
<name>E0VA84_PEDHC</name>
<evidence type="ECO:0000256" key="7">
    <source>
        <dbReference type="RuleBase" id="RU000682"/>
    </source>
</evidence>
<dbReference type="CTD" id="8232263"/>
<dbReference type="EMBL" id="AAZO01000364">
    <property type="status" value="NOT_ANNOTATED_CDS"/>
    <property type="molecule type" value="Genomic_DNA"/>
</dbReference>
<evidence type="ECO:0000313" key="12">
    <source>
        <dbReference type="EnsemblMetazoa" id="PHUM030340-PA"/>
    </source>
</evidence>
<reference evidence="11" key="2">
    <citation type="submission" date="2007-04" db="EMBL/GenBank/DDBJ databases">
        <title>The genome of the human body louse.</title>
        <authorList>
            <consortium name="The Human Body Louse Genome Consortium"/>
            <person name="Kirkness E."/>
            <person name="Walenz B."/>
            <person name="Hass B."/>
            <person name="Bruggner R."/>
            <person name="Strausberg R."/>
        </authorList>
    </citation>
    <scope>NUCLEOTIDE SEQUENCE</scope>
    <source>
        <strain evidence="11">USDA</strain>
    </source>
</reference>
<protein>
    <recommendedName>
        <fullName evidence="8">Homeobox protein engrailed-like</fullName>
    </recommendedName>
</protein>
<evidence type="ECO:0000259" key="10">
    <source>
        <dbReference type="PROSITE" id="PS50071"/>
    </source>
</evidence>
<dbReference type="PROSITE" id="PS50071">
    <property type="entry name" value="HOMEOBOX_2"/>
    <property type="match status" value="1"/>
</dbReference>
<dbReference type="SMART" id="SM00389">
    <property type="entry name" value="HOX"/>
    <property type="match status" value="1"/>
</dbReference>
<evidence type="ECO:0000256" key="3">
    <source>
        <dbReference type="ARBA" id="ARBA00023125"/>
    </source>
</evidence>
<dbReference type="RefSeq" id="XP_002423028.1">
    <property type="nucleotide sequence ID" value="XM_002422983.1"/>
</dbReference>
<feature type="domain" description="Homeobox" evidence="10">
    <location>
        <begin position="373"/>
        <end position="433"/>
    </location>
</feature>
<organism>
    <name type="scientific">Pediculus humanus subsp. corporis</name>
    <name type="common">Body louse</name>
    <dbReference type="NCBI Taxonomy" id="121224"/>
    <lineage>
        <taxon>Eukaryota</taxon>
        <taxon>Metazoa</taxon>
        <taxon>Ecdysozoa</taxon>
        <taxon>Arthropoda</taxon>
        <taxon>Hexapoda</taxon>
        <taxon>Insecta</taxon>
        <taxon>Pterygota</taxon>
        <taxon>Neoptera</taxon>
        <taxon>Paraneoptera</taxon>
        <taxon>Psocodea</taxon>
        <taxon>Troctomorpha</taxon>
        <taxon>Phthiraptera</taxon>
        <taxon>Anoplura</taxon>
        <taxon>Pediculidae</taxon>
        <taxon>Pediculus</taxon>
    </lineage>
</organism>
<dbReference type="EnsemblMetazoa" id="PHUM030340-RA">
    <property type="protein sequence ID" value="PHUM030340-PA"/>
    <property type="gene ID" value="PHUM030340"/>
</dbReference>
<feature type="compositionally biased region" description="Polar residues" evidence="9">
    <location>
        <begin position="85"/>
        <end position="95"/>
    </location>
</feature>
<keyword evidence="3 6" id="KW-0238">DNA-binding</keyword>
<dbReference type="EMBL" id="AAZO01000366">
    <property type="status" value="NOT_ANNOTATED_CDS"/>
    <property type="molecule type" value="Genomic_DNA"/>
</dbReference>
<evidence type="ECO:0000256" key="4">
    <source>
        <dbReference type="ARBA" id="ARBA00023155"/>
    </source>
</evidence>
<dbReference type="EMBL" id="AAZO01000368">
    <property type="status" value="NOT_ANNOTATED_CDS"/>
    <property type="molecule type" value="Genomic_DNA"/>
</dbReference>
<evidence type="ECO:0000313" key="11">
    <source>
        <dbReference type="EMBL" id="EEB10290.1"/>
    </source>
</evidence>
<evidence type="ECO:0000256" key="8">
    <source>
        <dbReference type="RuleBase" id="RU510713"/>
    </source>
</evidence>
<feature type="compositionally biased region" description="Basic and acidic residues" evidence="9">
    <location>
        <begin position="369"/>
        <end position="378"/>
    </location>
</feature>
<dbReference type="PRINTS" id="PR00026">
    <property type="entry name" value="ENGRAILED"/>
</dbReference>
<evidence type="ECO:0000256" key="1">
    <source>
        <dbReference type="ARBA" id="ARBA00004123"/>
    </source>
</evidence>